<comment type="caution">
    <text evidence="2">The sequence shown here is derived from an EMBL/GenBank/DDBJ whole genome shotgun (WGS) entry which is preliminary data.</text>
</comment>
<dbReference type="PROSITE" id="PS50994">
    <property type="entry name" value="INTEGRASE"/>
    <property type="match status" value="1"/>
</dbReference>
<feature type="domain" description="Integrase catalytic" evidence="1">
    <location>
        <begin position="37"/>
        <end position="190"/>
    </location>
</feature>
<sequence length="190" mass="21457">MFWHGIDQDIESTVRSCESCALAAKAPPRVNTIPWPEPKGPWARIHIDFARPLKGEYYFVVVDAYSKWPEVIPMSLASTSTTVTALGQLFSQFGVPESIVSDNGPQFTSMAFVNFCKAMGTELIHTPVYHPRSNGHVERFVDTFKRALFRNCKGKELSRTCALIDQLLTPPVRRGNHQQKPSWVDELEHP</sequence>
<dbReference type="GO" id="GO:0015074">
    <property type="term" value="P:DNA integration"/>
    <property type="evidence" value="ECO:0007669"/>
    <property type="project" value="InterPro"/>
</dbReference>
<evidence type="ECO:0000259" key="1">
    <source>
        <dbReference type="PROSITE" id="PS50994"/>
    </source>
</evidence>
<dbReference type="InterPro" id="IPR001584">
    <property type="entry name" value="Integrase_cat-core"/>
</dbReference>
<dbReference type="InterPro" id="IPR012337">
    <property type="entry name" value="RNaseH-like_sf"/>
</dbReference>
<dbReference type="Pfam" id="PF00665">
    <property type="entry name" value="rve"/>
    <property type="match status" value="1"/>
</dbReference>
<organism evidence="2 3">
    <name type="scientific">Paragonimus westermani</name>
    <dbReference type="NCBI Taxonomy" id="34504"/>
    <lineage>
        <taxon>Eukaryota</taxon>
        <taxon>Metazoa</taxon>
        <taxon>Spiralia</taxon>
        <taxon>Lophotrochozoa</taxon>
        <taxon>Platyhelminthes</taxon>
        <taxon>Trematoda</taxon>
        <taxon>Digenea</taxon>
        <taxon>Plagiorchiida</taxon>
        <taxon>Troglotremata</taxon>
        <taxon>Troglotrematidae</taxon>
        <taxon>Paragonimus</taxon>
    </lineage>
</organism>
<dbReference type="SUPFAM" id="SSF53098">
    <property type="entry name" value="Ribonuclease H-like"/>
    <property type="match status" value="1"/>
</dbReference>
<dbReference type="CDD" id="cd00590">
    <property type="entry name" value="RRM_SF"/>
    <property type="match status" value="1"/>
</dbReference>
<dbReference type="GO" id="GO:0003676">
    <property type="term" value="F:nucleic acid binding"/>
    <property type="evidence" value="ECO:0007669"/>
    <property type="project" value="InterPro"/>
</dbReference>
<dbReference type="PANTHER" id="PTHR37984:SF5">
    <property type="entry name" value="PROTEIN NYNRIN-LIKE"/>
    <property type="match status" value="1"/>
</dbReference>
<proteinExistence type="predicted"/>
<protein>
    <recommendedName>
        <fullName evidence="1">Integrase catalytic domain-containing protein</fullName>
    </recommendedName>
</protein>
<accession>A0A5J4NJ30</accession>
<reference evidence="2 3" key="1">
    <citation type="journal article" date="2019" name="Gigascience">
        <title>Whole-genome sequence of the oriental lung fluke Paragonimus westermani.</title>
        <authorList>
            <person name="Oey H."/>
            <person name="Zakrzewski M."/>
            <person name="Narain K."/>
            <person name="Devi K.R."/>
            <person name="Agatsuma T."/>
            <person name="Nawaratna S."/>
            <person name="Gobert G.N."/>
            <person name="Jones M.K."/>
            <person name="Ragan M.A."/>
            <person name="McManus D.P."/>
            <person name="Krause L."/>
        </authorList>
    </citation>
    <scope>NUCLEOTIDE SEQUENCE [LARGE SCALE GENOMIC DNA]</scope>
    <source>
        <strain evidence="2 3">IND2009</strain>
    </source>
</reference>
<dbReference type="InterPro" id="IPR050951">
    <property type="entry name" value="Retrovirus_Pol_polyprotein"/>
</dbReference>
<keyword evidence="3" id="KW-1185">Reference proteome</keyword>
<dbReference type="Proteomes" id="UP000324629">
    <property type="component" value="Unassembled WGS sequence"/>
</dbReference>
<name>A0A5J4NJ30_9TREM</name>
<dbReference type="InterPro" id="IPR036397">
    <property type="entry name" value="RNaseH_sf"/>
</dbReference>
<dbReference type="AlphaFoldDB" id="A0A5J4NJ30"/>
<dbReference type="PANTHER" id="PTHR37984">
    <property type="entry name" value="PROTEIN CBG26694"/>
    <property type="match status" value="1"/>
</dbReference>
<dbReference type="EMBL" id="QNGE01002499">
    <property type="protein sequence ID" value="KAA3675474.1"/>
    <property type="molecule type" value="Genomic_DNA"/>
</dbReference>
<evidence type="ECO:0000313" key="3">
    <source>
        <dbReference type="Proteomes" id="UP000324629"/>
    </source>
</evidence>
<gene>
    <name evidence="2" type="ORF">DEA37_0000888</name>
</gene>
<dbReference type="Gene3D" id="3.30.420.10">
    <property type="entry name" value="Ribonuclease H-like superfamily/Ribonuclease H"/>
    <property type="match status" value="1"/>
</dbReference>
<evidence type="ECO:0000313" key="2">
    <source>
        <dbReference type="EMBL" id="KAA3675474.1"/>
    </source>
</evidence>